<dbReference type="GO" id="GO:0016485">
    <property type="term" value="P:protein processing"/>
    <property type="evidence" value="ECO:0007669"/>
    <property type="project" value="InterPro"/>
</dbReference>
<keyword evidence="5 7" id="KW-1133">Transmembrane helix</keyword>
<evidence type="ECO:0000256" key="4">
    <source>
        <dbReference type="ARBA" id="ARBA00022976"/>
    </source>
</evidence>
<comment type="caution">
    <text evidence="8">The sequence shown here is derived from an EMBL/GenBank/DDBJ whole genome shotgun (WGS) entry which is preliminary data.</text>
</comment>
<comment type="subcellular location">
    <subcellularLocation>
        <location evidence="1">Membrane</location>
        <topology evidence="1">Multi-pass membrane protein</topology>
    </subcellularLocation>
</comment>
<dbReference type="InterPro" id="IPR032675">
    <property type="entry name" value="LRR_dom_sf"/>
</dbReference>
<organism evidence="8 9">
    <name type="scientific">Buddleja alternifolia</name>
    <dbReference type="NCBI Taxonomy" id="168488"/>
    <lineage>
        <taxon>Eukaryota</taxon>
        <taxon>Viridiplantae</taxon>
        <taxon>Streptophyta</taxon>
        <taxon>Embryophyta</taxon>
        <taxon>Tracheophyta</taxon>
        <taxon>Spermatophyta</taxon>
        <taxon>Magnoliopsida</taxon>
        <taxon>eudicotyledons</taxon>
        <taxon>Gunneridae</taxon>
        <taxon>Pentapetalae</taxon>
        <taxon>asterids</taxon>
        <taxon>lamiids</taxon>
        <taxon>Lamiales</taxon>
        <taxon>Scrophulariaceae</taxon>
        <taxon>Buddlejeae</taxon>
        <taxon>Buddleja</taxon>
    </lineage>
</organism>
<evidence type="ECO:0000313" key="9">
    <source>
        <dbReference type="Proteomes" id="UP000826271"/>
    </source>
</evidence>
<dbReference type="AlphaFoldDB" id="A0AAV6W0N0"/>
<keyword evidence="3 7" id="KW-0812">Transmembrane</keyword>
<dbReference type="Gene3D" id="3.80.10.10">
    <property type="entry name" value="Ribonuclease Inhibitor"/>
    <property type="match status" value="1"/>
</dbReference>
<feature type="transmembrane region" description="Helical" evidence="7">
    <location>
        <begin position="141"/>
        <end position="162"/>
    </location>
</feature>
<dbReference type="Proteomes" id="UP000826271">
    <property type="component" value="Unassembled WGS sequence"/>
</dbReference>
<evidence type="ECO:0000313" key="8">
    <source>
        <dbReference type="EMBL" id="KAG8362718.1"/>
    </source>
</evidence>
<dbReference type="SUPFAM" id="SSF52047">
    <property type="entry name" value="RNI-like"/>
    <property type="match status" value="1"/>
</dbReference>
<evidence type="ECO:0000256" key="3">
    <source>
        <dbReference type="ARBA" id="ARBA00022692"/>
    </source>
</evidence>
<keyword evidence="4" id="KW-0914">Notch signaling pathway</keyword>
<dbReference type="Pfam" id="PF06105">
    <property type="entry name" value="Aph-1"/>
    <property type="match status" value="1"/>
</dbReference>
<dbReference type="EMBL" id="WHWC01000316">
    <property type="protein sequence ID" value="KAG8362718.1"/>
    <property type="molecule type" value="Genomic_DNA"/>
</dbReference>
<comment type="similarity">
    <text evidence="2">Belongs to the APH-1 family.</text>
</comment>
<gene>
    <name evidence="8" type="ORF">BUALT_BualtUnG0047100</name>
</gene>
<dbReference type="GO" id="GO:0007219">
    <property type="term" value="P:Notch signaling pathway"/>
    <property type="evidence" value="ECO:0007669"/>
    <property type="project" value="UniProtKB-KW"/>
</dbReference>
<evidence type="ECO:0000256" key="6">
    <source>
        <dbReference type="ARBA" id="ARBA00023136"/>
    </source>
</evidence>
<accession>A0AAV6W0N0</accession>
<dbReference type="PANTHER" id="PTHR12889">
    <property type="entry name" value="GAMMA-SECRETASE SUBUNIT APH-1"/>
    <property type="match status" value="1"/>
</dbReference>
<proteinExistence type="inferred from homology"/>
<evidence type="ECO:0000256" key="7">
    <source>
        <dbReference type="SAM" id="Phobius"/>
    </source>
</evidence>
<dbReference type="GO" id="GO:0016020">
    <property type="term" value="C:membrane"/>
    <property type="evidence" value="ECO:0007669"/>
    <property type="project" value="UniProtKB-SubCell"/>
</dbReference>
<evidence type="ECO:0000256" key="1">
    <source>
        <dbReference type="ARBA" id="ARBA00004141"/>
    </source>
</evidence>
<protein>
    <submittedName>
        <fullName evidence="8">Uncharacterized protein</fullName>
    </submittedName>
</protein>
<evidence type="ECO:0000256" key="2">
    <source>
        <dbReference type="ARBA" id="ARBA00005577"/>
    </source>
</evidence>
<evidence type="ECO:0000256" key="5">
    <source>
        <dbReference type="ARBA" id="ARBA00022989"/>
    </source>
</evidence>
<name>A0AAV6W0N0_9LAMI</name>
<keyword evidence="6 7" id="KW-0472">Membrane</keyword>
<sequence>MVMDDLDEVEVKEADLENKKSLRFLSLNVKKSELLEIMEDLQPPPKLERLIFQGLRWKEWEDLRDDEEKEEENKIIIIAIMPCLQELRIARCPKLKALPHRLLRKASSLQLLKIRYIVMADESNCIICNLESFLPFKTGLLWPYTLVILTSVAFQEALRLFLWRLYKRMEQILDAFADRVSKPRLFITDKMQIALAGGMGHGVAHAVFFCVSL</sequence>
<reference evidence="8" key="1">
    <citation type="submission" date="2019-10" db="EMBL/GenBank/DDBJ databases">
        <authorList>
            <person name="Zhang R."/>
            <person name="Pan Y."/>
            <person name="Wang J."/>
            <person name="Ma R."/>
            <person name="Yu S."/>
        </authorList>
    </citation>
    <scope>NUCLEOTIDE SEQUENCE</scope>
    <source>
        <strain evidence="8">LA-IB0</strain>
        <tissue evidence="8">Leaf</tissue>
    </source>
</reference>
<keyword evidence="9" id="KW-1185">Reference proteome</keyword>
<dbReference type="InterPro" id="IPR009294">
    <property type="entry name" value="Aph-1"/>
</dbReference>